<reference evidence="2 3" key="1">
    <citation type="journal article" date="2018" name="Front. Plant Sci.">
        <title>Red Clover (Trifolium pratense) and Zigzag Clover (T. medium) - A Picture of Genomic Similarities and Differences.</title>
        <authorList>
            <person name="Dluhosova J."/>
            <person name="Istvanek J."/>
            <person name="Nedelnik J."/>
            <person name="Repkova J."/>
        </authorList>
    </citation>
    <scope>NUCLEOTIDE SEQUENCE [LARGE SCALE GENOMIC DNA]</scope>
    <source>
        <strain evidence="3">cv. 10/8</strain>
        <tissue evidence="2">Leaf</tissue>
    </source>
</reference>
<dbReference type="EMBL" id="LXQA010746297">
    <property type="protein sequence ID" value="MCI68950.1"/>
    <property type="molecule type" value="Genomic_DNA"/>
</dbReference>
<comment type="caution">
    <text evidence="2">The sequence shown here is derived from an EMBL/GenBank/DDBJ whole genome shotgun (WGS) entry which is preliminary data.</text>
</comment>
<feature type="region of interest" description="Disordered" evidence="1">
    <location>
        <begin position="1"/>
        <end position="39"/>
    </location>
</feature>
<accession>A0A392U943</accession>
<protein>
    <submittedName>
        <fullName evidence="2">Uncharacterized protein</fullName>
    </submittedName>
</protein>
<evidence type="ECO:0000313" key="3">
    <source>
        <dbReference type="Proteomes" id="UP000265520"/>
    </source>
</evidence>
<proteinExistence type="predicted"/>
<sequence length="39" mass="4337">MAVEDFLHVHHKSDTETAVSPTPPEVLRGNQELPVTKLL</sequence>
<feature type="non-terminal residue" evidence="2">
    <location>
        <position position="39"/>
    </location>
</feature>
<feature type="compositionally biased region" description="Basic and acidic residues" evidence="1">
    <location>
        <begin position="1"/>
        <end position="15"/>
    </location>
</feature>
<dbReference type="AlphaFoldDB" id="A0A392U943"/>
<dbReference type="Proteomes" id="UP000265520">
    <property type="component" value="Unassembled WGS sequence"/>
</dbReference>
<evidence type="ECO:0000313" key="2">
    <source>
        <dbReference type="EMBL" id="MCI68950.1"/>
    </source>
</evidence>
<keyword evidence="3" id="KW-1185">Reference proteome</keyword>
<organism evidence="2 3">
    <name type="scientific">Trifolium medium</name>
    <dbReference type="NCBI Taxonomy" id="97028"/>
    <lineage>
        <taxon>Eukaryota</taxon>
        <taxon>Viridiplantae</taxon>
        <taxon>Streptophyta</taxon>
        <taxon>Embryophyta</taxon>
        <taxon>Tracheophyta</taxon>
        <taxon>Spermatophyta</taxon>
        <taxon>Magnoliopsida</taxon>
        <taxon>eudicotyledons</taxon>
        <taxon>Gunneridae</taxon>
        <taxon>Pentapetalae</taxon>
        <taxon>rosids</taxon>
        <taxon>fabids</taxon>
        <taxon>Fabales</taxon>
        <taxon>Fabaceae</taxon>
        <taxon>Papilionoideae</taxon>
        <taxon>50 kb inversion clade</taxon>
        <taxon>NPAAA clade</taxon>
        <taxon>Hologalegina</taxon>
        <taxon>IRL clade</taxon>
        <taxon>Trifolieae</taxon>
        <taxon>Trifolium</taxon>
    </lineage>
</organism>
<evidence type="ECO:0000256" key="1">
    <source>
        <dbReference type="SAM" id="MobiDB-lite"/>
    </source>
</evidence>
<name>A0A392U943_9FABA</name>